<dbReference type="Proteomes" id="UP000824125">
    <property type="component" value="Unassembled WGS sequence"/>
</dbReference>
<dbReference type="InterPro" id="IPR001173">
    <property type="entry name" value="Glyco_trans_2-like"/>
</dbReference>
<sequence length="333" mass="38365">MAIINENNVIRGEKMDNPLISIVIPVYNAVGYIRQLLNSILQQSYLHFEVICVDDGSTDASLHILHEFSEKDSRVRVIHQDNAGVSSARNTGVDFARGMYIVFVDADDFLNENALEVMLSYHDGQKNTIVAVNYDRAAAAQDEIHREPDIVNPDNCVLHKHRVLQIVSMRRGCYIWGMLIPKVLIDEHHIKFPENIGNLEDVVWLGIALGHVENVVYIKSPLYHYRENPTSITSNCTDYRWQAEHWIKVLEILTNYFLQNSAGELSKRYIHKYFRLCKNNFYAECFAGALSYTTVKSMAAPLNNKRTHLSLIEYGFYKHMFCVRKGLRKIIKK</sequence>
<dbReference type="CDD" id="cd00761">
    <property type="entry name" value="Glyco_tranf_GTA_type"/>
    <property type="match status" value="1"/>
</dbReference>
<organism evidence="2 3">
    <name type="scientific">Candidatus Scybalenecus merdavium</name>
    <dbReference type="NCBI Taxonomy" id="2840939"/>
    <lineage>
        <taxon>Bacteria</taxon>
        <taxon>Bacillati</taxon>
        <taxon>Bacillota</taxon>
        <taxon>Clostridia</taxon>
        <taxon>Eubacteriales</taxon>
        <taxon>Oscillospiraceae</taxon>
        <taxon>Oscillospiraceae incertae sedis</taxon>
        <taxon>Candidatus Scybalenecus</taxon>
    </lineage>
</organism>
<dbReference type="GO" id="GO:0016758">
    <property type="term" value="F:hexosyltransferase activity"/>
    <property type="evidence" value="ECO:0007669"/>
    <property type="project" value="UniProtKB-ARBA"/>
</dbReference>
<dbReference type="PANTHER" id="PTHR22916">
    <property type="entry name" value="GLYCOSYLTRANSFERASE"/>
    <property type="match status" value="1"/>
</dbReference>
<comment type="caution">
    <text evidence="2">The sequence shown here is derived from an EMBL/GenBank/DDBJ whole genome shotgun (WGS) entry which is preliminary data.</text>
</comment>
<evidence type="ECO:0000259" key="1">
    <source>
        <dbReference type="Pfam" id="PF00535"/>
    </source>
</evidence>
<accession>A0A9D1SN67</accession>
<proteinExistence type="predicted"/>
<dbReference type="Gene3D" id="3.90.550.10">
    <property type="entry name" value="Spore Coat Polysaccharide Biosynthesis Protein SpsA, Chain A"/>
    <property type="match status" value="1"/>
</dbReference>
<reference evidence="2" key="1">
    <citation type="submission" date="2020-10" db="EMBL/GenBank/DDBJ databases">
        <authorList>
            <person name="Gilroy R."/>
        </authorList>
    </citation>
    <scope>NUCLEOTIDE SEQUENCE</scope>
    <source>
        <strain evidence="2">CHK176-6737</strain>
    </source>
</reference>
<name>A0A9D1SN67_9FIRM</name>
<reference evidence="2" key="2">
    <citation type="journal article" date="2021" name="PeerJ">
        <title>Extensive microbial diversity within the chicken gut microbiome revealed by metagenomics and culture.</title>
        <authorList>
            <person name="Gilroy R."/>
            <person name="Ravi A."/>
            <person name="Getino M."/>
            <person name="Pursley I."/>
            <person name="Horton D.L."/>
            <person name="Alikhan N.F."/>
            <person name="Baker D."/>
            <person name="Gharbi K."/>
            <person name="Hall N."/>
            <person name="Watson M."/>
            <person name="Adriaenssens E.M."/>
            <person name="Foster-Nyarko E."/>
            <person name="Jarju S."/>
            <person name="Secka A."/>
            <person name="Antonio M."/>
            <person name="Oren A."/>
            <person name="Chaudhuri R.R."/>
            <person name="La Ragione R."/>
            <person name="Hildebrand F."/>
            <person name="Pallen M.J."/>
        </authorList>
    </citation>
    <scope>NUCLEOTIDE SEQUENCE</scope>
    <source>
        <strain evidence="2">CHK176-6737</strain>
    </source>
</reference>
<dbReference type="PANTHER" id="PTHR22916:SF3">
    <property type="entry name" value="UDP-GLCNAC:BETAGAL BETA-1,3-N-ACETYLGLUCOSAMINYLTRANSFERASE-LIKE PROTEIN 1"/>
    <property type="match status" value="1"/>
</dbReference>
<protein>
    <submittedName>
        <fullName evidence="2">Glycosyltransferase family 2 protein</fullName>
    </submittedName>
</protein>
<dbReference type="Pfam" id="PF00535">
    <property type="entry name" value="Glycos_transf_2"/>
    <property type="match status" value="1"/>
</dbReference>
<evidence type="ECO:0000313" key="3">
    <source>
        <dbReference type="Proteomes" id="UP000824125"/>
    </source>
</evidence>
<gene>
    <name evidence="2" type="ORF">IAD23_01245</name>
</gene>
<feature type="domain" description="Glycosyltransferase 2-like" evidence="1">
    <location>
        <begin position="21"/>
        <end position="161"/>
    </location>
</feature>
<dbReference type="AlphaFoldDB" id="A0A9D1SN67"/>
<dbReference type="SUPFAM" id="SSF53448">
    <property type="entry name" value="Nucleotide-diphospho-sugar transferases"/>
    <property type="match status" value="1"/>
</dbReference>
<evidence type="ECO:0000313" key="2">
    <source>
        <dbReference type="EMBL" id="HIU68568.1"/>
    </source>
</evidence>
<dbReference type="InterPro" id="IPR029044">
    <property type="entry name" value="Nucleotide-diphossugar_trans"/>
</dbReference>
<dbReference type="EMBL" id="DVNM01000005">
    <property type="protein sequence ID" value="HIU68568.1"/>
    <property type="molecule type" value="Genomic_DNA"/>
</dbReference>